<dbReference type="Gene3D" id="3.40.50.2300">
    <property type="match status" value="1"/>
</dbReference>
<dbReference type="EMBL" id="BMZQ01000002">
    <property type="protein sequence ID" value="GHD19925.1"/>
    <property type="molecule type" value="Genomic_DNA"/>
</dbReference>
<name>A0A8J3DXB5_9HYPH</name>
<organism evidence="3 4">
    <name type="scientific">Tianweitania populi</name>
    <dbReference type="NCBI Taxonomy" id="1607949"/>
    <lineage>
        <taxon>Bacteria</taxon>
        <taxon>Pseudomonadati</taxon>
        <taxon>Pseudomonadota</taxon>
        <taxon>Alphaproteobacteria</taxon>
        <taxon>Hyphomicrobiales</taxon>
        <taxon>Phyllobacteriaceae</taxon>
        <taxon>Tianweitania</taxon>
    </lineage>
</organism>
<accession>A0A8J3DXB5</accession>
<dbReference type="AlphaFoldDB" id="A0A8J3DXB5"/>
<dbReference type="InterPro" id="IPR001789">
    <property type="entry name" value="Sig_transdc_resp-reg_receiver"/>
</dbReference>
<gene>
    <name evidence="3" type="ORF">GCM10016234_32160</name>
</gene>
<evidence type="ECO:0000313" key="3">
    <source>
        <dbReference type="EMBL" id="GHD19925.1"/>
    </source>
</evidence>
<comment type="caution">
    <text evidence="3">The sequence shown here is derived from an EMBL/GenBank/DDBJ whole genome shotgun (WGS) entry which is preliminary data.</text>
</comment>
<protein>
    <recommendedName>
        <fullName evidence="2">Response regulatory domain-containing protein</fullName>
    </recommendedName>
</protein>
<reference evidence="3" key="2">
    <citation type="submission" date="2020-09" db="EMBL/GenBank/DDBJ databases">
        <authorList>
            <person name="Sun Q."/>
            <person name="Kim S."/>
        </authorList>
    </citation>
    <scope>NUCLEOTIDE SEQUENCE</scope>
    <source>
        <strain evidence="3">KCTC 42249</strain>
    </source>
</reference>
<feature type="modified residue" description="4-aspartylphosphate" evidence="1">
    <location>
        <position position="12"/>
    </location>
</feature>
<keyword evidence="1" id="KW-0597">Phosphoprotein</keyword>
<evidence type="ECO:0000313" key="4">
    <source>
        <dbReference type="Proteomes" id="UP000630142"/>
    </source>
</evidence>
<dbReference type="GO" id="GO:0000160">
    <property type="term" value="P:phosphorelay signal transduction system"/>
    <property type="evidence" value="ECO:0007669"/>
    <property type="project" value="InterPro"/>
</dbReference>
<evidence type="ECO:0000259" key="2">
    <source>
        <dbReference type="PROSITE" id="PS50110"/>
    </source>
</evidence>
<reference evidence="3" key="1">
    <citation type="journal article" date="2014" name="Int. J. Syst. Evol. Microbiol.">
        <title>Complete genome sequence of Corynebacterium casei LMG S-19264T (=DSM 44701T), isolated from a smear-ripened cheese.</title>
        <authorList>
            <consortium name="US DOE Joint Genome Institute (JGI-PGF)"/>
            <person name="Walter F."/>
            <person name="Albersmeier A."/>
            <person name="Kalinowski J."/>
            <person name="Ruckert C."/>
        </authorList>
    </citation>
    <scope>NUCLEOTIDE SEQUENCE</scope>
    <source>
        <strain evidence="3">KCTC 42249</strain>
    </source>
</reference>
<dbReference type="InterPro" id="IPR011006">
    <property type="entry name" value="CheY-like_superfamily"/>
</dbReference>
<dbReference type="Proteomes" id="UP000630142">
    <property type="component" value="Unassembled WGS sequence"/>
</dbReference>
<sequence length="78" mass="8617">MDEHRFDIAIVDVMIGDGVTLPLAERLQSRGLPFIFATGLSRHEDTFRAFPDVPVVTKPYASHHLVSAMQAALGNRRG</sequence>
<proteinExistence type="predicted"/>
<dbReference type="PROSITE" id="PS50110">
    <property type="entry name" value="RESPONSE_REGULATORY"/>
    <property type="match status" value="1"/>
</dbReference>
<dbReference type="SUPFAM" id="SSF52172">
    <property type="entry name" value="CheY-like"/>
    <property type="match status" value="1"/>
</dbReference>
<feature type="domain" description="Response regulatory" evidence="2">
    <location>
        <begin position="1"/>
        <end position="73"/>
    </location>
</feature>
<evidence type="ECO:0000256" key="1">
    <source>
        <dbReference type="PROSITE-ProRule" id="PRU00169"/>
    </source>
</evidence>
<keyword evidence="4" id="KW-1185">Reference proteome</keyword>